<dbReference type="InterPro" id="IPR036388">
    <property type="entry name" value="WH-like_DNA-bd_sf"/>
</dbReference>
<accession>A0A7W3LPH2</accession>
<dbReference type="SUPFAM" id="SSF53850">
    <property type="entry name" value="Periplasmic binding protein-like II"/>
    <property type="match status" value="1"/>
</dbReference>
<dbReference type="PRINTS" id="PR00039">
    <property type="entry name" value="HTHLYSR"/>
</dbReference>
<proteinExistence type="inferred from homology"/>
<dbReference type="AlphaFoldDB" id="A0A7W3LPH2"/>
<dbReference type="InterPro" id="IPR005119">
    <property type="entry name" value="LysR_subst-bd"/>
</dbReference>
<keyword evidence="2" id="KW-0805">Transcription regulation</keyword>
<comment type="caution">
    <text evidence="6">The sequence shown here is derived from an EMBL/GenBank/DDBJ whole genome shotgun (WGS) entry which is preliminary data.</text>
</comment>
<dbReference type="PANTHER" id="PTHR30346:SF0">
    <property type="entry name" value="HCA OPERON TRANSCRIPTIONAL ACTIVATOR HCAR"/>
    <property type="match status" value="1"/>
</dbReference>
<name>A0A7W3LPH2_ACTNM</name>
<evidence type="ECO:0000256" key="4">
    <source>
        <dbReference type="ARBA" id="ARBA00023163"/>
    </source>
</evidence>
<evidence type="ECO:0000256" key="2">
    <source>
        <dbReference type="ARBA" id="ARBA00023015"/>
    </source>
</evidence>
<dbReference type="SUPFAM" id="SSF46785">
    <property type="entry name" value="Winged helix' DNA-binding domain"/>
    <property type="match status" value="1"/>
</dbReference>
<dbReference type="PROSITE" id="PS50931">
    <property type="entry name" value="HTH_LYSR"/>
    <property type="match status" value="1"/>
</dbReference>
<evidence type="ECO:0000256" key="3">
    <source>
        <dbReference type="ARBA" id="ARBA00023125"/>
    </source>
</evidence>
<protein>
    <submittedName>
        <fullName evidence="6">DNA-binding transcriptional LysR family regulator</fullName>
    </submittedName>
</protein>
<sequence>MDLDLGAVRAFVTVADERSFSHAADLLGLSQQAVSKRVARLEADLGATLLFRTRAGAEPTADGSAFLVPARALLGLADQAVELVRSRLRSLRVDVLRTRLVSIEMVRRFHEAHPDVGIDVVTSDGLTDAAPALLAGTIDAFLGRATADLDSEIARAPAYVEPLELLVGRRHPLAGRERVPMAELAGTTAWMPGNAHDTEWAEYYRYLNAEFGVGIDTSGPDFGMEYFVERIGGSDDLYSFVGSKILLPWHPDVVHVPIVDPTPAYPWLLMWHRQNRHPALPLLVAHLRDGYRPFDPERQWLPEPDRAAFPP</sequence>
<evidence type="ECO:0000313" key="6">
    <source>
        <dbReference type="EMBL" id="MBA8951795.1"/>
    </source>
</evidence>
<keyword evidence="4" id="KW-0804">Transcription</keyword>
<dbReference type="GO" id="GO:0032993">
    <property type="term" value="C:protein-DNA complex"/>
    <property type="evidence" value="ECO:0007669"/>
    <property type="project" value="TreeGrafter"/>
</dbReference>
<dbReference type="InterPro" id="IPR036390">
    <property type="entry name" value="WH_DNA-bd_sf"/>
</dbReference>
<organism evidence="6 7">
    <name type="scientific">Actinomadura namibiensis</name>
    <dbReference type="NCBI Taxonomy" id="182080"/>
    <lineage>
        <taxon>Bacteria</taxon>
        <taxon>Bacillati</taxon>
        <taxon>Actinomycetota</taxon>
        <taxon>Actinomycetes</taxon>
        <taxon>Streptosporangiales</taxon>
        <taxon>Thermomonosporaceae</taxon>
        <taxon>Actinomadura</taxon>
    </lineage>
</organism>
<comment type="similarity">
    <text evidence="1">Belongs to the LysR transcriptional regulatory family.</text>
</comment>
<dbReference type="GO" id="GO:0003700">
    <property type="term" value="F:DNA-binding transcription factor activity"/>
    <property type="evidence" value="ECO:0007669"/>
    <property type="project" value="InterPro"/>
</dbReference>
<keyword evidence="3 6" id="KW-0238">DNA-binding</keyword>
<dbReference type="Gene3D" id="1.10.10.10">
    <property type="entry name" value="Winged helix-like DNA-binding domain superfamily/Winged helix DNA-binding domain"/>
    <property type="match status" value="1"/>
</dbReference>
<dbReference type="RefSeq" id="WP_182844124.1">
    <property type="nucleotide sequence ID" value="NZ_BAAALP010000010.1"/>
</dbReference>
<dbReference type="Pfam" id="PF00126">
    <property type="entry name" value="HTH_1"/>
    <property type="match status" value="1"/>
</dbReference>
<feature type="domain" description="HTH lysR-type" evidence="5">
    <location>
        <begin position="1"/>
        <end position="60"/>
    </location>
</feature>
<dbReference type="Gene3D" id="3.40.190.290">
    <property type="match status" value="1"/>
</dbReference>
<reference evidence="6 7" key="1">
    <citation type="submission" date="2020-08" db="EMBL/GenBank/DDBJ databases">
        <title>Genomic Encyclopedia of Type Strains, Phase IV (KMG-IV): sequencing the most valuable type-strain genomes for metagenomic binning, comparative biology and taxonomic classification.</title>
        <authorList>
            <person name="Goeker M."/>
        </authorList>
    </citation>
    <scope>NUCLEOTIDE SEQUENCE [LARGE SCALE GENOMIC DNA]</scope>
    <source>
        <strain evidence="6 7">DSM 44197</strain>
    </source>
</reference>
<dbReference type="GO" id="GO:0003677">
    <property type="term" value="F:DNA binding"/>
    <property type="evidence" value="ECO:0007669"/>
    <property type="project" value="UniProtKB-KW"/>
</dbReference>
<evidence type="ECO:0000256" key="1">
    <source>
        <dbReference type="ARBA" id="ARBA00009437"/>
    </source>
</evidence>
<evidence type="ECO:0000259" key="5">
    <source>
        <dbReference type="PROSITE" id="PS50931"/>
    </source>
</evidence>
<dbReference type="PANTHER" id="PTHR30346">
    <property type="entry name" value="TRANSCRIPTIONAL DUAL REGULATOR HCAR-RELATED"/>
    <property type="match status" value="1"/>
</dbReference>
<evidence type="ECO:0000313" key="7">
    <source>
        <dbReference type="Proteomes" id="UP000572680"/>
    </source>
</evidence>
<dbReference type="EMBL" id="JACJIA010000004">
    <property type="protein sequence ID" value="MBA8951795.1"/>
    <property type="molecule type" value="Genomic_DNA"/>
</dbReference>
<dbReference type="Proteomes" id="UP000572680">
    <property type="component" value="Unassembled WGS sequence"/>
</dbReference>
<gene>
    <name evidence="6" type="ORF">HNR61_003435</name>
</gene>
<keyword evidence="7" id="KW-1185">Reference proteome</keyword>
<dbReference type="Pfam" id="PF03466">
    <property type="entry name" value="LysR_substrate"/>
    <property type="match status" value="1"/>
</dbReference>
<dbReference type="InterPro" id="IPR000847">
    <property type="entry name" value="LysR_HTH_N"/>
</dbReference>